<dbReference type="SUPFAM" id="SSF49373">
    <property type="entry name" value="Invasin/intimin cell-adhesion fragments"/>
    <property type="match status" value="1"/>
</dbReference>
<evidence type="ECO:0000313" key="2">
    <source>
        <dbReference type="EMBL" id="MBK6088025.1"/>
    </source>
</evidence>
<dbReference type="EMBL" id="JAEQMG010000048">
    <property type="protein sequence ID" value="MBK6088025.1"/>
    <property type="molecule type" value="Genomic_DNA"/>
</dbReference>
<keyword evidence="3" id="KW-1185">Reference proteome</keyword>
<dbReference type="AlphaFoldDB" id="A0A934WRF9"/>
<comment type="caution">
    <text evidence="2">The sequence shown here is derived from an EMBL/GenBank/DDBJ whole genome shotgun (WGS) entry which is preliminary data.</text>
</comment>
<dbReference type="Gene3D" id="2.60.40.1080">
    <property type="match status" value="1"/>
</dbReference>
<name>A0A934WRF9_9FIRM</name>
<evidence type="ECO:0000313" key="3">
    <source>
        <dbReference type="Proteomes" id="UP000633365"/>
    </source>
</evidence>
<keyword evidence="1" id="KW-1133">Transmembrane helix</keyword>
<protein>
    <submittedName>
        <fullName evidence="2">Uncharacterized protein</fullName>
    </submittedName>
</protein>
<dbReference type="RefSeq" id="WP_186832970.1">
    <property type="nucleotide sequence ID" value="NZ_JAEQMG010000048.1"/>
</dbReference>
<accession>A0A934WRF9</accession>
<proteinExistence type="predicted"/>
<organism evidence="2 3">
    <name type="scientific">Ruminococcus difficilis</name>
    <dbReference type="NCBI Taxonomy" id="2763069"/>
    <lineage>
        <taxon>Bacteria</taxon>
        <taxon>Bacillati</taxon>
        <taxon>Bacillota</taxon>
        <taxon>Clostridia</taxon>
        <taxon>Eubacteriales</taxon>
        <taxon>Oscillospiraceae</taxon>
        <taxon>Ruminococcus</taxon>
    </lineage>
</organism>
<gene>
    <name evidence="2" type="ORF">JKK62_05060</name>
</gene>
<feature type="transmembrane region" description="Helical" evidence="1">
    <location>
        <begin position="7"/>
        <end position="29"/>
    </location>
</feature>
<keyword evidence="1" id="KW-0812">Transmembrane</keyword>
<keyword evidence="1" id="KW-0472">Membrane</keyword>
<dbReference type="InterPro" id="IPR008964">
    <property type="entry name" value="Invasin/intimin_cell_adhesion"/>
</dbReference>
<dbReference type="Proteomes" id="UP000633365">
    <property type="component" value="Unassembled WGS sequence"/>
</dbReference>
<sequence length="446" mass="48413">MKKSKVIIAIVLAVVLVIVCMNVPTFSWFSRPHGQDGEKAMFGGSDGTYHINAFNGKNVAVSTMGSATGADGTYTTDCNGNNACSGSDVLNNNRKYFCTTLTNNSGSVQNVSLYARTLSIPTSTNNGSLALGVNGPTRSYHDYSALATPSTDANRNEMRIYFEKDNGIEGWKGTEFYICYNEDPDTSVESLDGKGSNGQWRKMQHVGGDSNPNQYFADIPSTATHAFFAVEGWDYHNNGQPDNSLRSQTLYNLKSDGQDPTHSKLYKITSDTNTAGNHLVHTPPYTVTGNCINHYYKDIFVATGSGNSFNAALSSLPLRSDTYTVGTTTYQYNANYIGTLKYYSGNDSVFTVDVDTGVITPVGAGEAILYTKSTGGSYPDEQQVETTVHVTADANYVFNDVPIVKNIEIPASTVNDANIVKVYWYVINNSPSKALSYTIDNVYIGV</sequence>
<evidence type="ECO:0000256" key="1">
    <source>
        <dbReference type="SAM" id="Phobius"/>
    </source>
</evidence>
<reference evidence="2" key="1">
    <citation type="submission" date="2021-01" db="EMBL/GenBank/DDBJ databases">
        <title>Genome public.</title>
        <authorList>
            <person name="Liu C."/>
            <person name="Sun Q."/>
        </authorList>
    </citation>
    <scope>NUCLEOTIDE SEQUENCE</scope>
    <source>
        <strain evidence="2">M6</strain>
    </source>
</reference>